<keyword evidence="1" id="KW-0238">DNA-binding</keyword>
<dbReference type="RefSeq" id="WP_045985670.1">
    <property type="nucleotide sequence ID" value="NZ_CP063052.1"/>
</dbReference>
<name>A0A837G6K6_9VIBR</name>
<dbReference type="GO" id="GO:0000160">
    <property type="term" value="P:phosphorelay signal transduction system"/>
    <property type="evidence" value="ECO:0007669"/>
    <property type="project" value="InterPro"/>
</dbReference>
<protein>
    <submittedName>
        <fullName evidence="2">Uncharacterized protein</fullName>
    </submittedName>
</protein>
<accession>A0A837G6K6</accession>
<evidence type="ECO:0000313" key="2">
    <source>
        <dbReference type="EMBL" id="KJY73879.1"/>
    </source>
</evidence>
<proteinExistence type="predicted"/>
<dbReference type="GO" id="GO:0003677">
    <property type="term" value="F:DNA binding"/>
    <property type="evidence" value="ECO:0007669"/>
    <property type="project" value="UniProtKB-UniRule"/>
</dbReference>
<organism evidence="2">
    <name type="scientific">Vibrio coralliilyticus</name>
    <dbReference type="NCBI Taxonomy" id="190893"/>
    <lineage>
        <taxon>Bacteria</taxon>
        <taxon>Pseudomonadati</taxon>
        <taxon>Pseudomonadota</taxon>
        <taxon>Gammaproteobacteria</taxon>
        <taxon>Vibrionales</taxon>
        <taxon>Vibrionaceae</taxon>
        <taxon>Vibrio</taxon>
    </lineage>
</organism>
<dbReference type="EMBL" id="JXXR01000010">
    <property type="protein sequence ID" value="KJY73879.1"/>
    <property type="molecule type" value="Genomic_DNA"/>
</dbReference>
<dbReference type="Pfam" id="PF00486">
    <property type="entry name" value="Trans_reg_C"/>
    <property type="match status" value="1"/>
</dbReference>
<dbReference type="AlphaFoldDB" id="A0A837G6K6"/>
<comment type="caution">
    <text evidence="2">The sequence shown here is derived from an EMBL/GenBank/DDBJ whole genome shotgun (WGS) entry which is preliminary data.</text>
</comment>
<dbReference type="InterPro" id="IPR036388">
    <property type="entry name" value="WH-like_DNA-bd_sf"/>
</dbReference>
<evidence type="ECO:0000256" key="1">
    <source>
        <dbReference type="ARBA" id="ARBA00023125"/>
    </source>
</evidence>
<gene>
    <name evidence="2" type="ORF">TW71_09195</name>
</gene>
<dbReference type="GO" id="GO:0006355">
    <property type="term" value="P:regulation of DNA-templated transcription"/>
    <property type="evidence" value="ECO:0007669"/>
    <property type="project" value="InterPro"/>
</dbReference>
<dbReference type="PROSITE" id="PS51755">
    <property type="entry name" value="OMPR_PHOB"/>
    <property type="match status" value="1"/>
</dbReference>
<sequence>MIYLKYYTSSRALAYEELRSFTRLADSDYLVLKQLCDGYPHPINKSVLIEKAWSERVVTESSIKVTIHKLRKVLKEELDMDLEIKSIRHQGYVLDRPATLNEVSDKIFHERLISFEESSHICEDFLEVSHPCNHERKPIVSRFRFIPEVIIFLAIILVIYAYYKIGLL</sequence>
<dbReference type="InterPro" id="IPR016032">
    <property type="entry name" value="Sig_transdc_resp-reg_C-effctor"/>
</dbReference>
<dbReference type="SUPFAM" id="SSF46894">
    <property type="entry name" value="C-terminal effector domain of the bipartite response regulators"/>
    <property type="match status" value="1"/>
</dbReference>
<reference evidence="2" key="1">
    <citation type="journal article" date="2015" name="BMC Genomics">
        <title>Genome mining reveals unlocked bioactive potential of marine Gram-negative bacteria.</title>
        <authorList>
            <person name="Machado H."/>
            <person name="Sonnenschein E.C."/>
            <person name="Melchiorsen J."/>
            <person name="Gram L."/>
        </authorList>
    </citation>
    <scope>NUCLEOTIDE SEQUENCE</scope>
    <source>
        <strain evidence="2">S2052</strain>
    </source>
</reference>
<dbReference type="Gene3D" id="1.10.10.10">
    <property type="entry name" value="Winged helix-like DNA-binding domain superfamily/Winged helix DNA-binding domain"/>
    <property type="match status" value="1"/>
</dbReference>
<dbReference type="InterPro" id="IPR001867">
    <property type="entry name" value="OmpR/PhoB-type_DNA-bd"/>
</dbReference>